<evidence type="ECO:0000256" key="2">
    <source>
        <dbReference type="SAM" id="MobiDB-lite"/>
    </source>
</evidence>
<evidence type="ECO:0000313" key="5">
    <source>
        <dbReference type="Proteomes" id="UP001597371"/>
    </source>
</evidence>
<keyword evidence="5" id="KW-1185">Reference proteome</keyword>
<evidence type="ECO:0008006" key="6">
    <source>
        <dbReference type="Google" id="ProtNLM"/>
    </source>
</evidence>
<organism evidence="4 5">
    <name type="scientific">Aureimonas populi</name>
    <dbReference type="NCBI Taxonomy" id="1701758"/>
    <lineage>
        <taxon>Bacteria</taxon>
        <taxon>Pseudomonadati</taxon>
        <taxon>Pseudomonadota</taxon>
        <taxon>Alphaproteobacteria</taxon>
        <taxon>Hyphomicrobiales</taxon>
        <taxon>Aurantimonadaceae</taxon>
        <taxon>Aureimonas</taxon>
    </lineage>
</organism>
<keyword evidence="3" id="KW-1133">Transmembrane helix</keyword>
<name>A0ABW5CML2_9HYPH</name>
<dbReference type="EMBL" id="JBHUIJ010000013">
    <property type="protein sequence ID" value="MFD2237987.1"/>
    <property type="molecule type" value="Genomic_DNA"/>
</dbReference>
<dbReference type="PANTHER" id="PTHR32309:SF13">
    <property type="entry name" value="FERRIC ENTEROBACTIN TRANSPORT PROTEIN FEPE"/>
    <property type="match status" value="1"/>
</dbReference>
<keyword evidence="1" id="KW-0175">Coiled coil</keyword>
<feature type="coiled-coil region" evidence="1">
    <location>
        <begin position="225"/>
        <end position="317"/>
    </location>
</feature>
<dbReference type="Proteomes" id="UP001597371">
    <property type="component" value="Unassembled WGS sequence"/>
</dbReference>
<evidence type="ECO:0000313" key="4">
    <source>
        <dbReference type="EMBL" id="MFD2237987.1"/>
    </source>
</evidence>
<dbReference type="PANTHER" id="PTHR32309">
    <property type="entry name" value="TYROSINE-PROTEIN KINASE"/>
    <property type="match status" value="1"/>
</dbReference>
<proteinExistence type="predicted"/>
<accession>A0ABW5CML2</accession>
<gene>
    <name evidence="4" type="ORF">ACFSKQ_11015</name>
</gene>
<keyword evidence="3" id="KW-0472">Membrane</keyword>
<dbReference type="InterPro" id="IPR050445">
    <property type="entry name" value="Bact_polysacc_biosynth/exp"/>
</dbReference>
<feature type="region of interest" description="Disordered" evidence="2">
    <location>
        <begin position="1"/>
        <end position="31"/>
    </location>
</feature>
<feature type="transmembrane region" description="Helical" evidence="3">
    <location>
        <begin position="57"/>
        <end position="79"/>
    </location>
</feature>
<sequence>MSGPAGEKANQKQPGLTLGERLLGEGPSSRGQVVSLPLNAAQRLGERLKARRRRRSLGLNLFLAIVAVPTLVIALYYGFVASDQYQSESRFAVRGTETSPLADLGLSALPGTTTQASDAYIVNEYIRSVQLLRDLIDDHGIDLRQFYGSPDIDAFYRIDPSMPLERFVSYWNRVSESEYNSTTSITTFQVRAFSREDAQTISSAVLAAAAKLVNQLSREARDQLIRTAEAEVLRTERRLAGARSTLTAFRNREQSLDPQLRASSNEALVQQLQGELADLNTRRAALRSTISGESPSLRVIDRQIAAVEEELQRQRSAVGSGTEAASLTAQPSNRNLAMVLNDYSALVLEEEFAQKAYMAALSALETSQAEARKQERYFATVVRPTDPAVPLYPSSLRNTMLAFAVLVLLWLLSYFVMQSVRDHAV</sequence>
<evidence type="ECO:0000256" key="3">
    <source>
        <dbReference type="SAM" id="Phobius"/>
    </source>
</evidence>
<feature type="transmembrane region" description="Helical" evidence="3">
    <location>
        <begin position="400"/>
        <end position="417"/>
    </location>
</feature>
<comment type="caution">
    <text evidence="4">The sequence shown here is derived from an EMBL/GenBank/DDBJ whole genome shotgun (WGS) entry which is preliminary data.</text>
</comment>
<dbReference type="RefSeq" id="WP_209739283.1">
    <property type="nucleotide sequence ID" value="NZ_CP072611.1"/>
</dbReference>
<evidence type="ECO:0000256" key="1">
    <source>
        <dbReference type="SAM" id="Coils"/>
    </source>
</evidence>
<feature type="compositionally biased region" description="Low complexity" evidence="2">
    <location>
        <begin position="15"/>
        <end position="26"/>
    </location>
</feature>
<keyword evidence="3" id="KW-0812">Transmembrane</keyword>
<protein>
    <recommendedName>
        <fullName evidence="6">Capsule biosynthesis protein</fullName>
    </recommendedName>
</protein>
<reference evidence="5" key="1">
    <citation type="journal article" date="2019" name="Int. J. Syst. Evol. Microbiol.">
        <title>The Global Catalogue of Microorganisms (GCM) 10K type strain sequencing project: providing services to taxonomists for standard genome sequencing and annotation.</title>
        <authorList>
            <consortium name="The Broad Institute Genomics Platform"/>
            <consortium name="The Broad Institute Genome Sequencing Center for Infectious Disease"/>
            <person name="Wu L."/>
            <person name="Ma J."/>
        </authorList>
    </citation>
    <scope>NUCLEOTIDE SEQUENCE [LARGE SCALE GENOMIC DNA]</scope>
    <source>
        <strain evidence="5">ZS-35-S2</strain>
    </source>
</reference>